<comment type="caution">
    <text evidence="4">The sequence shown here is derived from an EMBL/GenBank/DDBJ whole genome shotgun (WGS) entry which is preliminary data.</text>
</comment>
<keyword evidence="5" id="KW-1185">Reference proteome</keyword>
<dbReference type="EMBL" id="JBJQND010000003">
    <property type="protein sequence ID" value="KAL3881440.1"/>
    <property type="molecule type" value="Genomic_DNA"/>
</dbReference>
<feature type="non-terminal residue" evidence="4">
    <location>
        <position position="94"/>
    </location>
</feature>
<protein>
    <submittedName>
        <fullName evidence="4">Uncharacterized protein</fullName>
    </submittedName>
</protein>
<gene>
    <name evidence="4" type="ORF">ACJMK2_027882</name>
</gene>
<dbReference type="AlphaFoldDB" id="A0ABD3X968"/>
<evidence type="ECO:0000256" key="1">
    <source>
        <dbReference type="ARBA" id="ARBA00022801"/>
    </source>
</evidence>
<dbReference type="PANTHER" id="PTHR45792">
    <property type="entry name" value="DIACYLGLYCEROL LIPASE HOMOLOG-RELATED"/>
    <property type="match status" value="1"/>
</dbReference>
<dbReference type="GO" id="GO:0016787">
    <property type="term" value="F:hydrolase activity"/>
    <property type="evidence" value="ECO:0007669"/>
    <property type="project" value="UniProtKB-KW"/>
</dbReference>
<feature type="non-terminal residue" evidence="4">
    <location>
        <position position="1"/>
    </location>
</feature>
<keyword evidence="2" id="KW-0442">Lipid degradation</keyword>
<evidence type="ECO:0000256" key="3">
    <source>
        <dbReference type="ARBA" id="ARBA00023098"/>
    </source>
</evidence>
<dbReference type="PANTHER" id="PTHR45792:SF8">
    <property type="entry name" value="DIACYLGLYCEROL LIPASE-ALPHA"/>
    <property type="match status" value="1"/>
</dbReference>
<sequence length="94" mass="10604">HFTYDEVKDDMERIVTAHPSDEQIGLSAHKPLYPPGKIILVVRNHHGEKGSCCQSSEPVYQAVWADNSDFQEVLISPTMVNDHMPDNVMEGLEK</sequence>
<name>A0ABD3X968_SINWO</name>
<dbReference type="InterPro" id="IPR052214">
    <property type="entry name" value="DAG_Lipase-Related"/>
</dbReference>
<evidence type="ECO:0000313" key="5">
    <source>
        <dbReference type="Proteomes" id="UP001634394"/>
    </source>
</evidence>
<reference evidence="4 5" key="1">
    <citation type="submission" date="2024-11" db="EMBL/GenBank/DDBJ databases">
        <title>Chromosome-level genome assembly of the freshwater bivalve Anodonta woodiana.</title>
        <authorList>
            <person name="Chen X."/>
        </authorList>
    </citation>
    <scope>NUCLEOTIDE SEQUENCE [LARGE SCALE GENOMIC DNA]</scope>
    <source>
        <strain evidence="4">MN2024</strain>
        <tissue evidence="4">Gills</tissue>
    </source>
</reference>
<evidence type="ECO:0000256" key="2">
    <source>
        <dbReference type="ARBA" id="ARBA00022963"/>
    </source>
</evidence>
<keyword evidence="1" id="KW-0378">Hydrolase</keyword>
<dbReference type="Proteomes" id="UP001634394">
    <property type="component" value="Unassembled WGS sequence"/>
</dbReference>
<keyword evidence="3" id="KW-0443">Lipid metabolism</keyword>
<accession>A0ABD3X968</accession>
<organism evidence="4 5">
    <name type="scientific">Sinanodonta woodiana</name>
    <name type="common">Chinese pond mussel</name>
    <name type="synonym">Anodonta woodiana</name>
    <dbReference type="NCBI Taxonomy" id="1069815"/>
    <lineage>
        <taxon>Eukaryota</taxon>
        <taxon>Metazoa</taxon>
        <taxon>Spiralia</taxon>
        <taxon>Lophotrochozoa</taxon>
        <taxon>Mollusca</taxon>
        <taxon>Bivalvia</taxon>
        <taxon>Autobranchia</taxon>
        <taxon>Heteroconchia</taxon>
        <taxon>Palaeoheterodonta</taxon>
        <taxon>Unionida</taxon>
        <taxon>Unionoidea</taxon>
        <taxon>Unionidae</taxon>
        <taxon>Unioninae</taxon>
        <taxon>Sinanodonta</taxon>
    </lineage>
</organism>
<proteinExistence type="predicted"/>
<evidence type="ECO:0000313" key="4">
    <source>
        <dbReference type="EMBL" id="KAL3881440.1"/>
    </source>
</evidence>
<dbReference type="GO" id="GO:0016042">
    <property type="term" value="P:lipid catabolic process"/>
    <property type="evidence" value="ECO:0007669"/>
    <property type="project" value="UniProtKB-KW"/>
</dbReference>